<evidence type="ECO:0000256" key="8">
    <source>
        <dbReference type="SAM" id="MobiDB-lite"/>
    </source>
</evidence>
<dbReference type="SUPFAM" id="SSF143865">
    <property type="entry name" value="CorA soluble domain-like"/>
    <property type="match status" value="1"/>
</dbReference>
<accession>A0ABY9R265</accession>
<dbReference type="RefSeq" id="WP_309541306.1">
    <property type="nucleotide sequence ID" value="NZ_CP133659.1"/>
</dbReference>
<dbReference type="SUPFAM" id="SSF144083">
    <property type="entry name" value="Magnesium transport protein CorA, transmembrane region"/>
    <property type="match status" value="1"/>
</dbReference>
<evidence type="ECO:0000256" key="6">
    <source>
        <dbReference type="ARBA" id="ARBA00022989"/>
    </source>
</evidence>
<feature type="region of interest" description="Disordered" evidence="8">
    <location>
        <begin position="35"/>
        <end position="111"/>
    </location>
</feature>
<reference evidence="10" key="1">
    <citation type="submission" date="2023-09" db="EMBL/GenBank/DDBJ databases">
        <authorList>
            <consortium name="CW5 consortium"/>
            <person name="Lu C.-W."/>
        </authorList>
    </citation>
    <scope>NUCLEOTIDE SEQUENCE</scope>
    <source>
        <strain evidence="10">KPS</strain>
    </source>
</reference>
<dbReference type="PANTHER" id="PTHR46494:SF1">
    <property type="entry name" value="CORA FAMILY METAL ION TRANSPORTER (EUROFUNG)"/>
    <property type="match status" value="1"/>
</dbReference>
<keyword evidence="4" id="KW-1003">Cell membrane</keyword>
<keyword evidence="3" id="KW-0813">Transport</keyword>
<evidence type="ECO:0000313" key="10">
    <source>
        <dbReference type="EMBL" id="WMW65287.1"/>
    </source>
</evidence>
<keyword evidence="5 9" id="KW-0812">Transmembrane</keyword>
<feature type="compositionally biased region" description="Low complexity" evidence="8">
    <location>
        <begin position="54"/>
        <end position="71"/>
    </location>
</feature>
<dbReference type="InterPro" id="IPR045863">
    <property type="entry name" value="CorA_TM1_TM2"/>
</dbReference>
<evidence type="ECO:0000256" key="3">
    <source>
        <dbReference type="ARBA" id="ARBA00022448"/>
    </source>
</evidence>
<keyword evidence="7 9" id="KW-0472">Membrane</keyword>
<evidence type="ECO:0000256" key="1">
    <source>
        <dbReference type="ARBA" id="ARBA00004651"/>
    </source>
</evidence>
<dbReference type="InterPro" id="IPR002523">
    <property type="entry name" value="MgTranspt_CorA/ZnTranspt_ZntB"/>
</dbReference>
<name>A0ABY9R265_9BACT</name>
<evidence type="ECO:0000256" key="4">
    <source>
        <dbReference type="ARBA" id="ARBA00022475"/>
    </source>
</evidence>
<evidence type="ECO:0000256" key="5">
    <source>
        <dbReference type="ARBA" id="ARBA00022692"/>
    </source>
</evidence>
<feature type="transmembrane region" description="Helical" evidence="9">
    <location>
        <begin position="380"/>
        <end position="400"/>
    </location>
</feature>
<evidence type="ECO:0000256" key="9">
    <source>
        <dbReference type="SAM" id="Phobius"/>
    </source>
</evidence>
<dbReference type="Gene3D" id="1.20.58.340">
    <property type="entry name" value="Magnesium transport protein CorA, transmembrane region"/>
    <property type="match status" value="1"/>
</dbReference>
<comment type="similarity">
    <text evidence="2">Belongs to the CorA metal ion transporter (MIT) (TC 1.A.35) family.</text>
</comment>
<organism evidence="10 11">
    <name type="scientific">Nitratidesulfovibrio liaohensis</name>
    <dbReference type="NCBI Taxonomy" id="2604158"/>
    <lineage>
        <taxon>Bacteria</taxon>
        <taxon>Pseudomonadati</taxon>
        <taxon>Thermodesulfobacteriota</taxon>
        <taxon>Desulfovibrionia</taxon>
        <taxon>Desulfovibrionales</taxon>
        <taxon>Desulfovibrionaceae</taxon>
        <taxon>Nitratidesulfovibrio</taxon>
    </lineage>
</organism>
<feature type="transmembrane region" description="Helical" evidence="9">
    <location>
        <begin position="348"/>
        <end position="368"/>
    </location>
</feature>
<sequence length="407" mass="44975">MATAYTTSPDAAPMGSLRLRTLHLAPDCTIAAMPPGTEAPATANGACPRTTDPAMTSGAAPANPAAMSSNGDEVSRPADMTPNGAETARPAVIWPGSAESPRPAVVWPGSAESPRPAVIWHDVTTTSRDDLGRFLAPYDLPDDVTEACLAPRRYPEVSVFPSGIMVHLPTRHDWNAQHGRYLTVLCLPGRMITLHDEDIPLLDKLVQMIRSGNAPLQASVQALLIFLLDACIDANVHFYMEARTHVEQLAELLDDTPDAVSPDDILPLKRAITRLSIQFEDQFYCLATLQTLQATALPLTSQREGLRDIMDNQSHLARSQARLEMRLRDLYQFYLLVLQRRTDHRIRVLTVLTAVCMPLSVIAGIYGMNFRHMPELDWDYGYYVALGGMLAVAGGMMWFFHKRGWFR</sequence>
<evidence type="ECO:0000256" key="2">
    <source>
        <dbReference type="ARBA" id="ARBA00009765"/>
    </source>
</evidence>
<keyword evidence="11" id="KW-1185">Reference proteome</keyword>
<proteinExistence type="inferred from homology"/>
<evidence type="ECO:0000256" key="7">
    <source>
        <dbReference type="ARBA" id="ARBA00023136"/>
    </source>
</evidence>
<comment type="subcellular location">
    <subcellularLocation>
        <location evidence="1">Cell membrane</location>
        <topology evidence="1">Multi-pass membrane protein</topology>
    </subcellularLocation>
</comment>
<dbReference type="EMBL" id="CP133659">
    <property type="protein sequence ID" value="WMW65287.1"/>
    <property type="molecule type" value="Genomic_DNA"/>
</dbReference>
<dbReference type="PANTHER" id="PTHR46494">
    <property type="entry name" value="CORA FAMILY METAL ION TRANSPORTER (EUROFUNG)"/>
    <property type="match status" value="1"/>
</dbReference>
<dbReference type="Pfam" id="PF01544">
    <property type="entry name" value="CorA"/>
    <property type="match status" value="1"/>
</dbReference>
<protein>
    <submittedName>
        <fullName evidence="10">Magnesium transporter CorA</fullName>
    </submittedName>
</protein>
<dbReference type="CDD" id="cd12821">
    <property type="entry name" value="EcCorA_ZntB-like"/>
    <property type="match status" value="1"/>
</dbReference>
<dbReference type="Proteomes" id="UP001180616">
    <property type="component" value="Chromosome"/>
</dbReference>
<keyword evidence="6 9" id="KW-1133">Transmembrane helix</keyword>
<gene>
    <name evidence="10" type="ORF">KPS_003402</name>
</gene>
<dbReference type="Gene3D" id="3.30.460.20">
    <property type="entry name" value="CorA soluble domain-like"/>
    <property type="match status" value="1"/>
</dbReference>
<dbReference type="InterPro" id="IPR045861">
    <property type="entry name" value="CorA_cytoplasmic_dom"/>
</dbReference>
<evidence type="ECO:0000313" key="11">
    <source>
        <dbReference type="Proteomes" id="UP001180616"/>
    </source>
</evidence>